<keyword evidence="7" id="KW-0238">DNA-binding</keyword>
<sequence length="126" mass="14819">MFFMASPSEEKYLEEIYNKVLEKEFTSVTEIASSLNVNRSSVTKMVRKLSDEEYLHSQRYGKIRMTEKGLEKGMELALNHKVLEEFFQLIDLEEEQIHREISNIEYYISGNAVAKIKDFIKKEKGE</sequence>
<dbReference type="InterPro" id="IPR022689">
    <property type="entry name" value="Iron_dep_repressor"/>
</dbReference>
<comment type="subcellular location">
    <subcellularLocation>
        <location evidence="1">Cytoplasm</location>
    </subcellularLocation>
</comment>
<evidence type="ECO:0000256" key="5">
    <source>
        <dbReference type="ARBA" id="ARBA00022491"/>
    </source>
</evidence>
<dbReference type="Proteomes" id="UP000761411">
    <property type="component" value="Unassembled WGS sequence"/>
</dbReference>
<dbReference type="PANTHER" id="PTHR33238">
    <property type="entry name" value="IRON (METAL) DEPENDENT REPRESSOR, DTXR FAMILY"/>
    <property type="match status" value="1"/>
</dbReference>
<keyword evidence="10" id="KW-0464">Manganese</keyword>
<evidence type="ECO:0000256" key="6">
    <source>
        <dbReference type="ARBA" id="ARBA00023015"/>
    </source>
</evidence>
<protein>
    <recommendedName>
        <fullName evidence="11">Manganese transport regulator</fullName>
    </recommendedName>
</protein>
<evidence type="ECO:0000256" key="7">
    <source>
        <dbReference type="ARBA" id="ARBA00023125"/>
    </source>
</evidence>
<organism evidence="13 14">
    <name type="scientific">Mesobacillus boroniphilus</name>
    <dbReference type="NCBI Taxonomy" id="308892"/>
    <lineage>
        <taxon>Bacteria</taxon>
        <taxon>Bacillati</taxon>
        <taxon>Bacillota</taxon>
        <taxon>Bacilli</taxon>
        <taxon>Bacillales</taxon>
        <taxon>Bacillaceae</taxon>
        <taxon>Mesobacillus</taxon>
    </lineage>
</organism>
<dbReference type="AlphaFoldDB" id="A0A944GYZ5"/>
<comment type="similarity">
    <text evidence="2">Belongs to the DtxR/MntR family.</text>
</comment>
<evidence type="ECO:0000256" key="1">
    <source>
        <dbReference type="ARBA" id="ARBA00004496"/>
    </source>
</evidence>
<evidence type="ECO:0000313" key="13">
    <source>
        <dbReference type="EMBL" id="MBS8266305.1"/>
    </source>
</evidence>
<dbReference type="GO" id="GO:0003700">
    <property type="term" value="F:DNA-binding transcription factor activity"/>
    <property type="evidence" value="ECO:0007669"/>
    <property type="project" value="InterPro"/>
</dbReference>
<accession>A0A944GYZ5</accession>
<reference evidence="13 14" key="1">
    <citation type="journal article" date="2021" name="Microorganisms">
        <title>Bacterial Dimethylsulfoniopropionate Biosynthesis in the East China Sea.</title>
        <authorList>
            <person name="Liu J."/>
            <person name="Zhang Y."/>
            <person name="Liu J."/>
            <person name="Zhong H."/>
            <person name="Williams B.T."/>
            <person name="Zheng Y."/>
            <person name="Curson A.R.J."/>
            <person name="Sun C."/>
            <person name="Sun H."/>
            <person name="Song D."/>
            <person name="Wagner Mackenzie B."/>
            <person name="Bermejo Martinez A."/>
            <person name="Todd J.D."/>
            <person name="Zhang X.H."/>
        </authorList>
    </citation>
    <scope>NUCLEOTIDE SEQUENCE [LARGE SCALE GENOMIC DNA]</scope>
    <source>
        <strain evidence="13 14">ESS08</strain>
    </source>
</reference>
<comment type="caution">
    <text evidence="13">The sequence shown here is derived from an EMBL/GenBank/DDBJ whole genome shotgun (WGS) entry which is preliminary data.</text>
</comment>
<dbReference type="GO" id="GO:0046914">
    <property type="term" value="F:transition metal ion binding"/>
    <property type="evidence" value="ECO:0007669"/>
    <property type="project" value="InterPro"/>
</dbReference>
<dbReference type="SMART" id="SM00529">
    <property type="entry name" value="HTH_DTXR"/>
    <property type="match status" value="1"/>
</dbReference>
<dbReference type="PANTHER" id="PTHR33238:SF11">
    <property type="entry name" value="TRANSCRIPTIONAL REGULATOR MNTR"/>
    <property type="match status" value="1"/>
</dbReference>
<dbReference type="Gene3D" id="1.10.10.10">
    <property type="entry name" value="Winged helix-like DNA-binding domain superfamily/Winged helix DNA-binding domain"/>
    <property type="match status" value="1"/>
</dbReference>
<dbReference type="EMBL" id="QTKX01000003">
    <property type="protein sequence ID" value="MBS8266305.1"/>
    <property type="molecule type" value="Genomic_DNA"/>
</dbReference>
<proteinExistence type="inferred from homology"/>
<evidence type="ECO:0000256" key="10">
    <source>
        <dbReference type="ARBA" id="ARBA00023211"/>
    </source>
</evidence>
<dbReference type="InterPro" id="IPR036421">
    <property type="entry name" value="Fe_dep_repressor_sf"/>
</dbReference>
<evidence type="ECO:0000256" key="11">
    <source>
        <dbReference type="ARBA" id="ARBA00032593"/>
    </source>
</evidence>
<evidence type="ECO:0000256" key="4">
    <source>
        <dbReference type="ARBA" id="ARBA00022490"/>
    </source>
</evidence>
<dbReference type="Gene3D" id="1.10.60.10">
    <property type="entry name" value="Iron dependent repressor, metal binding and dimerisation domain"/>
    <property type="match status" value="1"/>
</dbReference>
<dbReference type="PROSITE" id="PS50944">
    <property type="entry name" value="HTH_DTXR"/>
    <property type="match status" value="1"/>
</dbReference>
<evidence type="ECO:0000256" key="3">
    <source>
        <dbReference type="ARBA" id="ARBA00011738"/>
    </source>
</evidence>
<keyword evidence="4" id="KW-0963">Cytoplasm</keyword>
<name>A0A944GYZ5_9BACI</name>
<keyword evidence="14" id="KW-1185">Reference proteome</keyword>
<keyword evidence="6" id="KW-0805">Transcription regulation</keyword>
<dbReference type="GO" id="GO:0046983">
    <property type="term" value="F:protein dimerization activity"/>
    <property type="evidence" value="ECO:0007669"/>
    <property type="project" value="InterPro"/>
</dbReference>
<dbReference type="GO" id="GO:0005737">
    <property type="term" value="C:cytoplasm"/>
    <property type="evidence" value="ECO:0007669"/>
    <property type="project" value="UniProtKB-SubCell"/>
</dbReference>
<keyword evidence="8" id="KW-0010">Activator</keyword>
<dbReference type="InterPro" id="IPR036390">
    <property type="entry name" value="WH_DNA-bd_sf"/>
</dbReference>
<dbReference type="SUPFAM" id="SSF46785">
    <property type="entry name" value="Winged helix' DNA-binding domain"/>
    <property type="match status" value="1"/>
</dbReference>
<evidence type="ECO:0000313" key="14">
    <source>
        <dbReference type="Proteomes" id="UP000761411"/>
    </source>
</evidence>
<dbReference type="InterPro" id="IPR001367">
    <property type="entry name" value="Fe_dep_repressor"/>
</dbReference>
<keyword evidence="5" id="KW-0678">Repressor</keyword>
<evidence type="ECO:0000256" key="2">
    <source>
        <dbReference type="ARBA" id="ARBA00007871"/>
    </source>
</evidence>
<keyword evidence="9" id="KW-0804">Transcription</keyword>
<dbReference type="Pfam" id="PF01325">
    <property type="entry name" value="Fe_dep_repress"/>
    <property type="match status" value="1"/>
</dbReference>
<evidence type="ECO:0000259" key="12">
    <source>
        <dbReference type="PROSITE" id="PS50944"/>
    </source>
</evidence>
<dbReference type="Pfam" id="PF02742">
    <property type="entry name" value="Fe_dep_repr_C"/>
    <property type="match status" value="1"/>
</dbReference>
<feature type="domain" description="HTH dtxR-type" evidence="12">
    <location>
        <begin position="5"/>
        <end position="66"/>
    </location>
</feature>
<evidence type="ECO:0000256" key="9">
    <source>
        <dbReference type="ARBA" id="ARBA00023163"/>
    </source>
</evidence>
<evidence type="ECO:0000256" key="8">
    <source>
        <dbReference type="ARBA" id="ARBA00023159"/>
    </source>
</evidence>
<dbReference type="InterPro" id="IPR050536">
    <property type="entry name" value="DtxR_MntR_Metal-Reg"/>
</dbReference>
<gene>
    <name evidence="13" type="ORF">DYI25_17930</name>
</gene>
<dbReference type="InterPro" id="IPR036388">
    <property type="entry name" value="WH-like_DNA-bd_sf"/>
</dbReference>
<dbReference type="InterPro" id="IPR022687">
    <property type="entry name" value="HTH_DTXR"/>
</dbReference>
<comment type="subunit">
    <text evidence="3">Homodimer.</text>
</comment>
<dbReference type="GO" id="GO:0003677">
    <property type="term" value="F:DNA binding"/>
    <property type="evidence" value="ECO:0007669"/>
    <property type="project" value="UniProtKB-KW"/>
</dbReference>